<sequence length="231" mass="25047">MTAGGREERRRGGGGTGESGRSEAWDGLVDSAGVRVGKAAVGVDVDAEVDEWLIASPRWSLCPGALAQIVWPWPLWHTVACVCTLRSMDTSGHTPTPDSGLSGGGRDGWMDGWMDGITVLGRERRRWVDEWSVERTRLRCPFNWTPCAGQDSGLGGCRVTNAPEMGLGVLDSPWERSTYCLRRPLHLAPRTAPCQTDRDCSAMAGCKVRKCTAKTDCLWDNGTQGIDLVNG</sequence>
<dbReference type="HOGENOM" id="CLU_1199711_0_0_1"/>
<proteinExistence type="predicted"/>
<name>A0A010SAU3_9PEZI</name>
<keyword evidence="3" id="KW-1185">Reference proteome</keyword>
<evidence type="ECO:0000313" key="3">
    <source>
        <dbReference type="Proteomes" id="UP000020467"/>
    </source>
</evidence>
<accession>A0A010SAU3</accession>
<dbReference type="Proteomes" id="UP000020467">
    <property type="component" value="Unassembled WGS sequence"/>
</dbReference>
<feature type="compositionally biased region" description="Basic and acidic residues" evidence="1">
    <location>
        <begin position="1"/>
        <end position="11"/>
    </location>
</feature>
<evidence type="ECO:0000256" key="1">
    <source>
        <dbReference type="SAM" id="MobiDB-lite"/>
    </source>
</evidence>
<reference evidence="2 3" key="1">
    <citation type="submission" date="2014-02" db="EMBL/GenBank/DDBJ databases">
        <title>The genome sequence of Colletotrichum fioriniae PJ7.</title>
        <authorList>
            <person name="Baroncelli R."/>
            <person name="Thon M.R."/>
        </authorList>
    </citation>
    <scope>NUCLEOTIDE SEQUENCE [LARGE SCALE GENOMIC DNA]</scope>
    <source>
        <strain evidence="2 3">PJ7</strain>
    </source>
</reference>
<evidence type="ECO:0000313" key="2">
    <source>
        <dbReference type="EMBL" id="EXF81863.1"/>
    </source>
</evidence>
<dbReference type="KEGG" id="cfj:CFIO01_06770"/>
<comment type="caution">
    <text evidence="2">The sequence shown here is derived from an EMBL/GenBank/DDBJ whole genome shotgun (WGS) entry which is preliminary data.</text>
</comment>
<gene>
    <name evidence="2" type="ORF">CFIO01_06770</name>
</gene>
<feature type="region of interest" description="Disordered" evidence="1">
    <location>
        <begin position="1"/>
        <end position="24"/>
    </location>
</feature>
<organism evidence="2 3">
    <name type="scientific">Colletotrichum fioriniae PJ7</name>
    <dbReference type="NCBI Taxonomy" id="1445577"/>
    <lineage>
        <taxon>Eukaryota</taxon>
        <taxon>Fungi</taxon>
        <taxon>Dikarya</taxon>
        <taxon>Ascomycota</taxon>
        <taxon>Pezizomycotina</taxon>
        <taxon>Sordariomycetes</taxon>
        <taxon>Hypocreomycetidae</taxon>
        <taxon>Glomerellales</taxon>
        <taxon>Glomerellaceae</taxon>
        <taxon>Colletotrichum</taxon>
        <taxon>Colletotrichum acutatum species complex</taxon>
    </lineage>
</organism>
<protein>
    <submittedName>
        <fullName evidence="2">Uncharacterized protein</fullName>
    </submittedName>
</protein>
<dbReference type="AlphaFoldDB" id="A0A010SAU3"/>
<dbReference type="EMBL" id="JARH01000347">
    <property type="protein sequence ID" value="EXF81863.1"/>
    <property type="molecule type" value="Genomic_DNA"/>
</dbReference>